<reference evidence="3" key="1">
    <citation type="submission" date="2021-06" db="EMBL/GenBank/DDBJ databases">
        <authorList>
            <person name="Kallberg Y."/>
            <person name="Tangrot J."/>
            <person name="Rosling A."/>
        </authorList>
    </citation>
    <scope>NUCLEOTIDE SEQUENCE</scope>
    <source>
        <strain evidence="3">MT106</strain>
    </source>
</reference>
<gene>
    <name evidence="3" type="ORF">AGERDE_LOCUS9571</name>
</gene>
<name>A0A9N9CTJ8_9GLOM</name>
<dbReference type="OrthoDB" id="2404189at2759"/>
<dbReference type="EMBL" id="CAJVPL010002447">
    <property type="protein sequence ID" value="CAG8610585.1"/>
    <property type="molecule type" value="Genomic_DNA"/>
</dbReference>
<protein>
    <submittedName>
        <fullName evidence="3">11327_t:CDS:1</fullName>
    </submittedName>
</protein>
<evidence type="ECO:0000256" key="1">
    <source>
        <dbReference type="ARBA" id="ARBA00022614"/>
    </source>
</evidence>
<keyword evidence="2" id="KW-0677">Repeat</keyword>
<dbReference type="AlphaFoldDB" id="A0A9N9CTJ8"/>
<comment type="caution">
    <text evidence="3">The sequence shown here is derived from an EMBL/GenBank/DDBJ whole genome shotgun (WGS) entry which is preliminary data.</text>
</comment>
<sequence length="271" mass="31099">MLQGKDIKIYQIVDKKVNSGYIEFFLHYSSGEHVGISTSKLDKFYLSSLTKVVNDINIVARVIKSTTVHSQQKTTFDDFYFETKSIYLNQQLAGVLDCLKYKDLRYIFISTSVDSSKLEIKGGSYWGGKYETEIIPCQPAQTYLQQNYPQDGTCQIRDESVYTRAEITKLYINQKGLEGELDLSDFPNLEILNCSYNCLTKLNVNNCKKLKSIYCFNNQLTTLNLSNCEQLETLDCSNNYLTQIIYPTNLEKLTKLEINNNNLPTSDLTIF</sequence>
<feature type="non-terminal residue" evidence="3">
    <location>
        <position position="1"/>
    </location>
</feature>
<dbReference type="InterPro" id="IPR050836">
    <property type="entry name" value="SDS22/Internalin_LRR"/>
</dbReference>
<dbReference type="InterPro" id="IPR032675">
    <property type="entry name" value="LRR_dom_sf"/>
</dbReference>
<dbReference type="Proteomes" id="UP000789831">
    <property type="component" value="Unassembled WGS sequence"/>
</dbReference>
<dbReference type="SUPFAM" id="SSF52058">
    <property type="entry name" value="L domain-like"/>
    <property type="match status" value="1"/>
</dbReference>
<evidence type="ECO:0000313" key="4">
    <source>
        <dbReference type="Proteomes" id="UP000789831"/>
    </source>
</evidence>
<evidence type="ECO:0000256" key="2">
    <source>
        <dbReference type="ARBA" id="ARBA00022737"/>
    </source>
</evidence>
<accession>A0A9N9CTJ8</accession>
<dbReference type="PANTHER" id="PTHR46652:SF3">
    <property type="entry name" value="LEUCINE-RICH REPEAT-CONTAINING PROTEIN 9"/>
    <property type="match status" value="1"/>
</dbReference>
<keyword evidence="4" id="KW-1185">Reference proteome</keyword>
<dbReference type="Gene3D" id="3.80.10.10">
    <property type="entry name" value="Ribonuclease Inhibitor"/>
    <property type="match status" value="1"/>
</dbReference>
<keyword evidence="1" id="KW-0433">Leucine-rich repeat</keyword>
<dbReference type="PANTHER" id="PTHR46652">
    <property type="entry name" value="LEUCINE-RICH REPEAT AND IQ DOMAIN-CONTAINING PROTEIN 1-RELATED"/>
    <property type="match status" value="1"/>
</dbReference>
<proteinExistence type="predicted"/>
<evidence type="ECO:0000313" key="3">
    <source>
        <dbReference type="EMBL" id="CAG8610585.1"/>
    </source>
</evidence>
<organism evidence="3 4">
    <name type="scientific">Ambispora gerdemannii</name>
    <dbReference type="NCBI Taxonomy" id="144530"/>
    <lineage>
        <taxon>Eukaryota</taxon>
        <taxon>Fungi</taxon>
        <taxon>Fungi incertae sedis</taxon>
        <taxon>Mucoromycota</taxon>
        <taxon>Glomeromycotina</taxon>
        <taxon>Glomeromycetes</taxon>
        <taxon>Archaeosporales</taxon>
        <taxon>Ambisporaceae</taxon>
        <taxon>Ambispora</taxon>
    </lineage>
</organism>